<evidence type="ECO:0000256" key="1">
    <source>
        <dbReference type="SAM" id="Phobius"/>
    </source>
</evidence>
<feature type="transmembrane region" description="Helical" evidence="1">
    <location>
        <begin position="86"/>
        <end position="109"/>
    </location>
</feature>
<protein>
    <submittedName>
        <fullName evidence="2">Uncharacterized protein</fullName>
    </submittedName>
</protein>
<dbReference type="EnsemblPlants" id="OPUNC07G00590.1">
    <property type="protein sequence ID" value="OPUNC07G00590.1"/>
    <property type="gene ID" value="OPUNC07G00590"/>
</dbReference>
<evidence type="ECO:0000313" key="2">
    <source>
        <dbReference type="EnsemblPlants" id="OPUNC07G00590.1"/>
    </source>
</evidence>
<sequence>MSLRGAVVMQSRGLLLRSRRRTFFTDQEQVRRPKIFKEFDELKAKAKREMIEDVEKVKRLENEDRNVLNRLLTSCGMPRGAFRDKLVFGCNVVAVFVASGAVGACSAGWRDARRKRAKFGSNA</sequence>
<name>A0A0E0LG80_ORYPU</name>
<keyword evidence="1" id="KW-1133">Transmembrane helix</keyword>
<dbReference type="HOGENOM" id="CLU_131195_1_0_1"/>
<keyword evidence="1" id="KW-0812">Transmembrane</keyword>
<keyword evidence="1" id="KW-0472">Membrane</keyword>
<keyword evidence="3" id="KW-1185">Reference proteome</keyword>
<dbReference type="Gramene" id="OPUNC07G00590.1">
    <property type="protein sequence ID" value="OPUNC07G00590.1"/>
    <property type="gene ID" value="OPUNC07G00590"/>
</dbReference>
<reference evidence="2" key="2">
    <citation type="submission" date="2018-05" db="EMBL/GenBank/DDBJ databases">
        <title>OpunRS2 (Oryza punctata Reference Sequence Version 2).</title>
        <authorList>
            <person name="Zhang J."/>
            <person name="Kudrna D."/>
            <person name="Lee S."/>
            <person name="Talag J."/>
            <person name="Welchert J."/>
            <person name="Wing R.A."/>
        </authorList>
    </citation>
    <scope>NUCLEOTIDE SEQUENCE [LARGE SCALE GENOMIC DNA]</scope>
</reference>
<evidence type="ECO:0000313" key="3">
    <source>
        <dbReference type="Proteomes" id="UP000026962"/>
    </source>
</evidence>
<dbReference type="Proteomes" id="UP000026962">
    <property type="component" value="Chromosome 7"/>
</dbReference>
<accession>A0A0E0LG80</accession>
<dbReference type="AlphaFoldDB" id="A0A0E0LG80"/>
<proteinExistence type="predicted"/>
<reference evidence="2" key="1">
    <citation type="submission" date="2015-04" db="UniProtKB">
        <authorList>
            <consortium name="EnsemblPlants"/>
        </authorList>
    </citation>
    <scope>IDENTIFICATION</scope>
</reference>
<organism evidence="2">
    <name type="scientific">Oryza punctata</name>
    <name type="common">Red rice</name>
    <dbReference type="NCBI Taxonomy" id="4537"/>
    <lineage>
        <taxon>Eukaryota</taxon>
        <taxon>Viridiplantae</taxon>
        <taxon>Streptophyta</taxon>
        <taxon>Embryophyta</taxon>
        <taxon>Tracheophyta</taxon>
        <taxon>Spermatophyta</taxon>
        <taxon>Magnoliopsida</taxon>
        <taxon>Liliopsida</taxon>
        <taxon>Poales</taxon>
        <taxon>Poaceae</taxon>
        <taxon>BOP clade</taxon>
        <taxon>Oryzoideae</taxon>
        <taxon>Oryzeae</taxon>
        <taxon>Oryzinae</taxon>
        <taxon>Oryza</taxon>
    </lineage>
</organism>